<dbReference type="GO" id="GO:0005829">
    <property type="term" value="C:cytosol"/>
    <property type="evidence" value="ECO:0007669"/>
    <property type="project" value="TreeGrafter"/>
</dbReference>
<evidence type="ECO:0000256" key="1">
    <source>
        <dbReference type="ARBA" id="ARBA00034736"/>
    </source>
</evidence>
<evidence type="ECO:0000313" key="2">
    <source>
        <dbReference type="EMBL" id="KAJ2905476.1"/>
    </source>
</evidence>
<name>A0AAD5RW88_9PEZI</name>
<gene>
    <name evidence="2" type="ORF">MKZ38_005352</name>
</gene>
<dbReference type="InterPro" id="IPR018870">
    <property type="entry name" value="Tti2"/>
</dbReference>
<protein>
    <submittedName>
        <fullName evidence="2">Uncharacterized protein</fullName>
    </submittedName>
</protein>
<sequence length="476" mass="53448">MVVFDKVTEKIHSLGSPLAVKASLDSLPPSYPDSYTWQDIRAELITPGLVPGILVALLLPNHIQPHDTDDADRTVVEMNVSRAILPESTNDEENDTIATRTLGLEVYRTISTQLSLHLTQQALLTLAAFTREADPWSTNGSLGLVTPILESQVLADDKYEVRKTLIAETILEDFIRPLFAKSKPEAITISGRKTGYKNTERKSAGADDSPETKPWKYTAPYSITVFKWAVEKSDEQIISENWPLYIPVLVTLAEDPDTTIRARGLKILLEFLSKFPNKSLAETGLGQVFTDAVMPTLSYLPGLTPADESVQLLKPAYSNLVVLSRKLYPEARYSAEKGCYLDRVLRDGVFTGYDHSKEHVKVAEVLVNASMEIVEEMGIYSIKHLKILQYLFNMYSPILDDPFSTSHPSSLIAATKAVQIVLRNCWPRMDQKHYQDEIVKMLTLSWINILDDVELAKNDPSMARLENHFRKELQLS</sequence>
<dbReference type="GO" id="GO:0110078">
    <property type="term" value="C:TTT Hsp90 cochaperone complex"/>
    <property type="evidence" value="ECO:0007669"/>
    <property type="project" value="InterPro"/>
</dbReference>
<reference evidence="2" key="1">
    <citation type="submission" date="2022-07" db="EMBL/GenBank/DDBJ databases">
        <title>Draft genome sequence of Zalerion maritima ATCC 34329, a (micro)plastics degrading marine fungus.</title>
        <authorList>
            <person name="Paco A."/>
            <person name="Goncalves M.F.M."/>
            <person name="Rocha-Santos T.A.P."/>
            <person name="Alves A."/>
        </authorList>
    </citation>
    <scope>NUCLEOTIDE SEQUENCE</scope>
    <source>
        <strain evidence="2">ATCC 34329</strain>
    </source>
</reference>
<dbReference type="EMBL" id="JAKWBI020000031">
    <property type="protein sequence ID" value="KAJ2905476.1"/>
    <property type="molecule type" value="Genomic_DNA"/>
</dbReference>
<dbReference type="GO" id="GO:0005634">
    <property type="term" value="C:nucleus"/>
    <property type="evidence" value="ECO:0007669"/>
    <property type="project" value="TreeGrafter"/>
</dbReference>
<dbReference type="Pfam" id="PF10521">
    <property type="entry name" value="Tti2"/>
    <property type="match status" value="1"/>
</dbReference>
<organism evidence="2 3">
    <name type="scientific">Zalerion maritima</name>
    <dbReference type="NCBI Taxonomy" id="339359"/>
    <lineage>
        <taxon>Eukaryota</taxon>
        <taxon>Fungi</taxon>
        <taxon>Dikarya</taxon>
        <taxon>Ascomycota</taxon>
        <taxon>Pezizomycotina</taxon>
        <taxon>Sordariomycetes</taxon>
        <taxon>Lulworthiomycetidae</taxon>
        <taxon>Lulworthiales</taxon>
        <taxon>Lulworthiaceae</taxon>
        <taxon>Zalerion</taxon>
    </lineage>
</organism>
<dbReference type="AlphaFoldDB" id="A0AAD5RW88"/>
<keyword evidence="3" id="KW-1185">Reference proteome</keyword>
<dbReference type="PANTHER" id="PTHR32226:SF2">
    <property type="entry name" value="TELO2-INTERACTING PROTEIN 2"/>
    <property type="match status" value="1"/>
</dbReference>
<accession>A0AAD5RW88</accession>
<proteinExistence type="inferred from homology"/>
<dbReference type="InterPro" id="IPR016024">
    <property type="entry name" value="ARM-type_fold"/>
</dbReference>
<dbReference type="PANTHER" id="PTHR32226">
    <property type="entry name" value="TELO2-INTERACTING PROTEIN 2"/>
    <property type="match status" value="1"/>
</dbReference>
<comment type="similarity">
    <text evidence="1">Belongs to the TTI2 family.</text>
</comment>
<dbReference type="Proteomes" id="UP001201980">
    <property type="component" value="Unassembled WGS sequence"/>
</dbReference>
<comment type="caution">
    <text evidence="2">The sequence shown here is derived from an EMBL/GenBank/DDBJ whole genome shotgun (WGS) entry which is preliminary data.</text>
</comment>
<evidence type="ECO:0000313" key="3">
    <source>
        <dbReference type="Proteomes" id="UP001201980"/>
    </source>
</evidence>
<dbReference type="SUPFAM" id="SSF48371">
    <property type="entry name" value="ARM repeat"/>
    <property type="match status" value="1"/>
</dbReference>